<dbReference type="Proteomes" id="UP001153620">
    <property type="component" value="Chromosome 3"/>
</dbReference>
<dbReference type="PANTHER" id="PTHR12490">
    <property type="entry name" value="GSK3B-INTERACTING PROTEIN"/>
    <property type="match status" value="1"/>
</dbReference>
<keyword evidence="4" id="KW-1185">Reference proteome</keyword>
<comment type="similarity">
    <text evidence="1">Belongs to the GSKIP family.</text>
</comment>
<dbReference type="GO" id="GO:0051018">
    <property type="term" value="F:protein kinase A binding"/>
    <property type="evidence" value="ECO:0007669"/>
    <property type="project" value="TreeGrafter"/>
</dbReference>
<dbReference type="PANTHER" id="PTHR12490:SF4">
    <property type="entry name" value="GSK3B-INTERACTING PROTEIN"/>
    <property type="match status" value="1"/>
</dbReference>
<dbReference type="Gene3D" id="3.30.2280.10">
    <property type="entry name" value="Hypothetical protein (hspc210)"/>
    <property type="match status" value="1"/>
</dbReference>
<evidence type="ECO:0000313" key="3">
    <source>
        <dbReference type="EMBL" id="CAG9808043.1"/>
    </source>
</evidence>
<dbReference type="InterPro" id="IPR007967">
    <property type="entry name" value="GSKIP_dom"/>
</dbReference>
<evidence type="ECO:0000259" key="2">
    <source>
        <dbReference type="Pfam" id="PF05303"/>
    </source>
</evidence>
<proteinExistence type="inferred from homology"/>
<dbReference type="GO" id="GO:0005737">
    <property type="term" value="C:cytoplasm"/>
    <property type="evidence" value="ECO:0007669"/>
    <property type="project" value="TreeGrafter"/>
</dbReference>
<dbReference type="Pfam" id="PF05303">
    <property type="entry name" value="GSKIP_dom"/>
    <property type="match status" value="1"/>
</dbReference>
<accession>A0A9N9WT32</accession>
<dbReference type="EMBL" id="OU895879">
    <property type="protein sequence ID" value="CAG9808043.1"/>
    <property type="molecule type" value="Genomic_DNA"/>
</dbReference>
<dbReference type="GO" id="GO:0060828">
    <property type="term" value="P:regulation of canonical Wnt signaling pathway"/>
    <property type="evidence" value="ECO:0007669"/>
    <property type="project" value="InterPro"/>
</dbReference>
<reference evidence="3" key="1">
    <citation type="submission" date="2022-01" db="EMBL/GenBank/DDBJ databases">
        <authorList>
            <person name="King R."/>
        </authorList>
    </citation>
    <scope>NUCLEOTIDE SEQUENCE</scope>
</reference>
<name>A0A9N9WT32_9DIPT</name>
<dbReference type="OrthoDB" id="5804279at2759"/>
<dbReference type="InterPro" id="IPR037395">
    <property type="entry name" value="GSKIP"/>
</dbReference>
<sequence>MSNTVEKVIDWQEEAEGVINDIKNHVKLIEISSKLISDGSNVFLNIVLLEGKSMTVLLDSQGFHIVSENELDTCEMENIESFETIYSLMEQHSKEYTKSFGNELIKKLEEVQ</sequence>
<gene>
    <name evidence="3" type="ORF">CHIRRI_LOCUS10889</name>
</gene>
<evidence type="ECO:0000256" key="1">
    <source>
        <dbReference type="ARBA" id="ARBA00009571"/>
    </source>
</evidence>
<dbReference type="AlphaFoldDB" id="A0A9N9WT32"/>
<dbReference type="GO" id="GO:0019207">
    <property type="term" value="F:kinase regulator activity"/>
    <property type="evidence" value="ECO:0007669"/>
    <property type="project" value="TreeGrafter"/>
</dbReference>
<organism evidence="3 4">
    <name type="scientific">Chironomus riparius</name>
    <dbReference type="NCBI Taxonomy" id="315576"/>
    <lineage>
        <taxon>Eukaryota</taxon>
        <taxon>Metazoa</taxon>
        <taxon>Ecdysozoa</taxon>
        <taxon>Arthropoda</taxon>
        <taxon>Hexapoda</taxon>
        <taxon>Insecta</taxon>
        <taxon>Pterygota</taxon>
        <taxon>Neoptera</taxon>
        <taxon>Endopterygota</taxon>
        <taxon>Diptera</taxon>
        <taxon>Nematocera</taxon>
        <taxon>Chironomoidea</taxon>
        <taxon>Chironomidae</taxon>
        <taxon>Chironominae</taxon>
        <taxon>Chironomus</taxon>
    </lineage>
</organism>
<dbReference type="SUPFAM" id="SSF103107">
    <property type="entry name" value="Hypothetical protein c14orf129, hspc210"/>
    <property type="match status" value="1"/>
</dbReference>
<reference evidence="3" key="2">
    <citation type="submission" date="2022-10" db="EMBL/GenBank/DDBJ databases">
        <authorList>
            <consortium name="ENA_rothamsted_submissions"/>
            <consortium name="culmorum"/>
            <person name="King R."/>
        </authorList>
    </citation>
    <scope>NUCLEOTIDE SEQUENCE</scope>
</reference>
<feature type="domain" description="GSKIP" evidence="2">
    <location>
        <begin position="12"/>
        <end position="110"/>
    </location>
</feature>
<protein>
    <recommendedName>
        <fullName evidence="2">GSKIP domain-containing protein</fullName>
    </recommendedName>
</protein>
<evidence type="ECO:0000313" key="4">
    <source>
        <dbReference type="Proteomes" id="UP001153620"/>
    </source>
</evidence>
<dbReference type="InterPro" id="IPR023231">
    <property type="entry name" value="GSKIP_dom_sf"/>
</dbReference>